<dbReference type="Pfam" id="PF00111">
    <property type="entry name" value="Fer2"/>
    <property type="match status" value="1"/>
</dbReference>
<dbReference type="CDD" id="cd00207">
    <property type="entry name" value="fer2"/>
    <property type="match status" value="1"/>
</dbReference>
<dbReference type="InterPro" id="IPR001041">
    <property type="entry name" value="2Fe-2S_ferredoxin-type"/>
</dbReference>
<dbReference type="Proteomes" id="UP000031843">
    <property type="component" value="Chromosome secondary"/>
</dbReference>
<dbReference type="Gene3D" id="3.10.20.30">
    <property type="match status" value="1"/>
</dbReference>
<dbReference type="KEGG" id="cbw:RR42_s0709"/>
<dbReference type="PANTHER" id="PTHR47354">
    <property type="entry name" value="NADH OXIDOREDUCTASE HCR"/>
    <property type="match status" value="1"/>
</dbReference>
<reference evidence="2 3" key="1">
    <citation type="journal article" date="2015" name="Genome Announc.">
        <title>Complete Genome Sequence of Cupriavidus basilensis 4G11, Isolated from the Oak Ridge Field Research Center Site.</title>
        <authorList>
            <person name="Ray J."/>
            <person name="Waters R.J."/>
            <person name="Skerker J.M."/>
            <person name="Kuehl J.V."/>
            <person name="Price M.N."/>
            <person name="Huang J."/>
            <person name="Chakraborty R."/>
            <person name="Arkin A.P."/>
            <person name="Deutschbauer A."/>
        </authorList>
    </citation>
    <scope>NUCLEOTIDE SEQUENCE [LARGE SCALE GENOMIC DNA]</scope>
    <source>
        <strain evidence="2">4G11</strain>
    </source>
</reference>
<keyword evidence="2" id="KW-0560">Oxidoreductase</keyword>
<dbReference type="STRING" id="68895.RR42_s0709"/>
<sequence>MPKLLIAGGIGITPLVSMVEQLDADDSDFRLLYAGRSRETMPFLNELGERLGDRLTIYDEGAGRVLDIAVTIGSLRRDAELYVCGPLGMLNAARAAWENDGRDSADLRFETFANSGSLPTTAFRVSVPRLKLDLDVGPDQTLLEVLEAVGADPLYGCRKGECGLCAVEVLDLDGTIDHRDIFFSDEQKRSRQKLCACVSRISGRCVTIDLP</sequence>
<feature type="domain" description="2Fe-2S ferredoxin-type" evidence="1">
    <location>
        <begin position="123"/>
        <end position="211"/>
    </location>
</feature>
<dbReference type="SUPFAM" id="SSF52343">
    <property type="entry name" value="Ferredoxin reductase-like, C-terminal NADP-linked domain"/>
    <property type="match status" value="1"/>
</dbReference>
<organism evidence="2 3">
    <name type="scientific">Cupriavidus basilensis</name>
    <dbReference type="NCBI Taxonomy" id="68895"/>
    <lineage>
        <taxon>Bacteria</taxon>
        <taxon>Pseudomonadati</taxon>
        <taxon>Pseudomonadota</taxon>
        <taxon>Betaproteobacteria</taxon>
        <taxon>Burkholderiales</taxon>
        <taxon>Burkholderiaceae</taxon>
        <taxon>Cupriavidus</taxon>
    </lineage>
</organism>
<evidence type="ECO:0000313" key="3">
    <source>
        <dbReference type="Proteomes" id="UP000031843"/>
    </source>
</evidence>
<dbReference type="InterPro" id="IPR039261">
    <property type="entry name" value="FNR_nucleotide-bd"/>
</dbReference>
<dbReference type="SUPFAM" id="SSF54292">
    <property type="entry name" value="2Fe-2S ferredoxin-like"/>
    <property type="match status" value="1"/>
</dbReference>
<protein>
    <submittedName>
        <fullName evidence="2">Flavodoxin reductases (Ferredoxin-NADPH reductases) family 1</fullName>
        <ecNumber evidence="2">1.14.13.-</ecNumber>
    </submittedName>
</protein>
<dbReference type="GO" id="GO:0016491">
    <property type="term" value="F:oxidoreductase activity"/>
    <property type="evidence" value="ECO:0007669"/>
    <property type="project" value="UniProtKB-KW"/>
</dbReference>
<dbReference type="PANTHER" id="PTHR47354:SF2">
    <property type="entry name" value="BLR2392 PROTEIN"/>
    <property type="match status" value="1"/>
</dbReference>
<dbReference type="InterPro" id="IPR012675">
    <property type="entry name" value="Beta-grasp_dom_sf"/>
</dbReference>
<proteinExistence type="predicted"/>
<evidence type="ECO:0000259" key="1">
    <source>
        <dbReference type="PROSITE" id="PS51085"/>
    </source>
</evidence>
<dbReference type="Gene3D" id="3.40.50.80">
    <property type="entry name" value="Nucleotide-binding domain of ferredoxin-NADP reductase (FNR) module"/>
    <property type="match status" value="1"/>
</dbReference>
<dbReference type="InterPro" id="IPR036010">
    <property type="entry name" value="2Fe-2S_ferredoxin-like_sf"/>
</dbReference>
<dbReference type="PROSITE" id="PS00197">
    <property type="entry name" value="2FE2S_FER_1"/>
    <property type="match status" value="1"/>
</dbReference>
<name>A0A0C4YI54_9BURK</name>
<dbReference type="PROSITE" id="PS51085">
    <property type="entry name" value="2FE2S_FER_2"/>
    <property type="match status" value="1"/>
</dbReference>
<gene>
    <name evidence="2" type="ORF">RR42_s0709</name>
</gene>
<dbReference type="InterPro" id="IPR050415">
    <property type="entry name" value="MRET"/>
</dbReference>
<dbReference type="PRINTS" id="PR00409">
    <property type="entry name" value="PHDIOXRDTASE"/>
</dbReference>
<keyword evidence="3" id="KW-1185">Reference proteome</keyword>
<dbReference type="GO" id="GO:0051537">
    <property type="term" value="F:2 iron, 2 sulfur cluster binding"/>
    <property type="evidence" value="ECO:0007669"/>
    <property type="project" value="InterPro"/>
</dbReference>
<evidence type="ECO:0000313" key="2">
    <source>
        <dbReference type="EMBL" id="AJG22300.1"/>
    </source>
</evidence>
<accession>A0A0C4YI54</accession>
<dbReference type="EC" id="1.14.13.-" evidence="2"/>
<dbReference type="AlphaFoldDB" id="A0A0C4YI54"/>
<dbReference type="InterPro" id="IPR001433">
    <property type="entry name" value="OxRdtase_FAD/NAD-bd"/>
</dbReference>
<dbReference type="Pfam" id="PF00175">
    <property type="entry name" value="NAD_binding_1"/>
    <property type="match status" value="1"/>
</dbReference>
<dbReference type="InterPro" id="IPR006058">
    <property type="entry name" value="2Fe2S_fd_BS"/>
</dbReference>
<dbReference type="EMBL" id="CP010537">
    <property type="protein sequence ID" value="AJG22300.1"/>
    <property type="molecule type" value="Genomic_DNA"/>
</dbReference>